<proteinExistence type="predicted"/>
<gene>
    <name evidence="1" type="ORF">SFRICE_026157</name>
</gene>
<reference evidence="1" key="1">
    <citation type="submission" date="2016-07" db="EMBL/GenBank/DDBJ databases">
        <authorList>
            <person name="Bretaudeau A."/>
        </authorList>
    </citation>
    <scope>NUCLEOTIDE SEQUENCE</scope>
    <source>
        <strain evidence="1">Rice</strain>
        <tissue evidence="1">Whole body</tissue>
    </source>
</reference>
<evidence type="ECO:0000313" key="1">
    <source>
        <dbReference type="EMBL" id="SOQ54730.1"/>
    </source>
</evidence>
<organism evidence="1">
    <name type="scientific">Spodoptera frugiperda</name>
    <name type="common">Fall armyworm</name>
    <dbReference type="NCBI Taxonomy" id="7108"/>
    <lineage>
        <taxon>Eukaryota</taxon>
        <taxon>Metazoa</taxon>
        <taxon>Ecdysozoa</taxon>
        <taxon>Arthropoda</taxon>
        <taxon>Hexapoda</taxon>
        <taxon>Insecta</taxon>
        <taxon>Pterygota</taxon>
        <taxon>Neoptera</taxon>
        <taxon>Endopterygota</taxon>
        <taxon>Lepidoptera</taxon>
        <taxon>Glossata</taxon>
        <taxon>Ditrysia</taxon>
        <taxon>Noctuoidea</taxon>
        <taxon>Noctuidae</taxon>
        <taxon>Amphipyrinae</taxon>
        <taxon>Spodoptera</taxon>
    </lineage>
</organism>
<accession>A0A2H1WNT6</accession>
<protein>
    <submittedName>
        <fullName evidence="1">SFRICE_026157</fullName>
    </submittedName>
</protein>
<dbReference type="AlphaFoldDB" id="A0A2H1WNT6"/>
<sequence>MASKKPSDTKTQILRNVQKAVSRGCLSPVVMDDVLARMKDKDTLFFLRGENHPMTSPALGEARESVRLLLTKNHPVPSPAFRAGAPVNPLAISKKQISPAVMDDIQESISLRDSKSRVFEKIRKAVRKRHVTPSTMNEVMAKVQASRNKSDILNNVRKAVEKGQIPPDIFCEILATVQKCDDKSKVIEKVRQVVAKRRVSHSVLKEILGNQQVQQPCYNKSEIVKNISTAVKMGQLSPSVVDDIVSNVHPADSKTQALKKINKAITRKHVTPFIMNEVLTNIKDCDDIPEIMANIHEENHAMTSPAFSEAKGSVRLLLTKNHDVPIPAFRSGAPVNPLHSPQLRINFGSRCHMYVCKRTNDDTEENLTIEKGQLPPEILGDIINKVRPKDKKKQVIGKVRKGEKL</sequence>
<name>A0A2H1WNT6_SPOFR</name>
<dbReference type="EMBL" id="ODYU01009964">
    <property type="protein sequence ID" value="SOQ54730.1"/>
    <property type="molecule type" value="Genomic_DNA"/>
</dbReference>